<organism evidence="1">
    <name type="scientific">Trepomonas sp. PC1</name>
    <dbReference type="NCBI Taxonomy" id="1076344"/>
    <lineage>
        <taxon>Eukaryota</taxon>
        <taxon>Metamonada</taxon>
        <taxon>Diplomonadida</taxon>
        <taxon>Hexamitidae</taxon>
        <taxon>Hexamitinae</taxon>
        <taxon>Trepomonas</taxon>
    </lineage>
</organism>
<protein>
    <submittedName>
        <fullName evidence="1">Uncharacterized protein</fullName>
    </submittedName>
</protein>
<gene>
    <name evidence="1" type="ORF">TPC1_31298</name>
</gene>
<accession>A0A146JXH4</accession>
<dbReference type="EMBL" id="GDID01007399">
    <property type="protein sequence ID" value="JAP89207.1"/>
    <property type="molecule type" value="Transcribed_RNA"/>
</dbReference>
<sequence>LIQLQKFSHPSTMADVEKEAMLKQVDANVKTVQNVIDTFNVHKVFRNQARQLRSEAAAAFPCMRDSKMPSRDLYDPFKVLNAVDETLRRKFGQQIFERTTNYLRLLAAKSLFPRGNLTEQVIVRINDSELQGVQLIPRYISKEPQPIQQLVELKDLLYAQDALPTSGKSMDFYFPAQSQNLAGTTALHDLAKIVQNVNEINLLSDSGKIFICDGHILSNQIIFEAKAKSIQDEQKSDELWVMLARFCAQHEAIGSLHLLPSYLHKFVKYDNPATLPDLFINGCNSAKPLEVLRIILGMYPQKIQMLDIETFPQELQQLLKNEQLPVWYWSKAIQMAYIANKFELVQGAKTEADGILMKCQPTVEGLIELCSQYE</sequence>
<name>A0A146JXH4_9EUKA</name>
<reference evidence="1" key="1">
    <citation type="submission" date="2015-07" db="EMBL/GenBank/DDBJ databases">
        <title>Adaptation to a free-living lifestyle via gene acquisitions in the diplomonad Trepomonas sp. PC1.</title>
        <authorList>
            <person name="Xu F."/>
            <person name="Jerlstrom-Hultqvist J."/>
            <person name="Kolisko M."/>
            <person name="Simpson A.G.B."/>
            <person name="Roger A.J."/>
            <person name="Svard S.G."/>
            <person name="Andersson J.O."/>
        </authorList>
    </citation>
    <scope>NUCLEOTIDE SEQUENCE</scope>
    <source>
        <strain evidence="1">PC1</strain>
    </source>
</reference>
<dbReference type="AlphaFoldDB" id="A0A146JXH4"/>
<evidence type="ECO:0000313" key="1">
    <source>
        <dbReference type="EMBL" id="JAP89207.1"/>
    </source>
</evidence>
<feature type="non-terminal residue" evidence="1">
    <location>
        <position position="1"/>
    </location>
</feature>
<proteinExistence type="predicted"/>